<sequence length="116" mass="12223">GAPPGAGLEPVAAAFRQATGALAASADAAREDFSAPAVEVRLEEAELRYQAFKEALLLEGAHARIDIRSMQDWLRLASLERRAIEQVAKAARMLAVLDGDLTPQQAAEKAGGNGVE</sequence>
<keyword evidence="2" id="KW-1185">Reference proteome</keyword>
<dbReference type="EMBL" id="AMXF01000131">
    <property type="protein sequence ID" value="ENO96165.1"/>
    <property type="molecule type" value="Genomic_DNA"/>
</dbReference>
<accession>N6YX47</accession>
<gene>
    <name evidence="1" type="ORF">C667_15314</name>
</gene>
<reference evidence="1 2" key="1">
    <citation type="submission" date="2012-09" db="EMBL/GenBank/DDBJ databases">
        <title>Draft Genome Sequences of 6 Strains from Genus Thauera.</title>
        <authorList>
            <person name="Liu B."/>
            <person name="Shapleigh J.P."/>
            <person name="Frostegard A.H."/>
        </authorList>
    </citation>
    <scope>NUCLEOTIDE SEQUENCE [LARGE SCALE GENOMIC DNA]</scope>
    <source>
        <strain evidence="1 2">B4P</strain>
    </source>
</reference>
<dbReference type="Proteomes" id="UP000013047">
    <property type="component" value="Unassembled WGS sequence"/>
</dbReference>
<protein>
    <submittedName>
        <fullName evidence="1">Na/Pi-cotransporter II-like protein</fullName>
    </submittedName>
</protein>
<comment type="caution">
    <text evidence="1">The sequence shown here is derived from an EMBL/GenBank/DDBJ whole genome shotgun (WGS) entry which is preliminary data.</text>
</comment>
<feature type="non-terminal residue" evidence="1">
    <location>
        <position position="1"/>
    </location>
</feature>
<organism evidence="1 2">
    <name type="scientific">Thauera phenylacetica B4P</name>
    <dbReference type="NCBI Taxonomy" id="1234382"/>
    <lineage>
        <taxon>Bacteria</taxon>
        <taxon>Pseudomonadati</taxon>
        <taxon>Pseudomonadota</taxon>
        <taxon>Betaproteobacteria</taxon>
        <taxon>Rhodocyclales</taxon>
        <taxon>Zoogloeaceae</taxon>
        <taxon>Thauera</taxon>
    </lineage>
</organism>
<evidence type="ECO:0000313" key="1">
    <source>
        <dbReference type="EMBL" id="ENO96165.1"/>
    </source>
</evidence>
<evidence type="ECO:0000313" key="2">
    <source>
        <dbReference type="Proteomes" id="UP000013047"/>
    </source>
</evidence>
<dbReference type="AlphaFoldDB" id="N6YX47"/>
<name>N6YX47_9RHOO</name>
<proteinExistence type="predicted"/>